<dbReference type="RefSeq" id="WP_010930635.1">
    <property type="nucleotide sequence ID" value="NC_018518.1"/>
</dbReference>
<gene>
    <name evidence="5" type="ordered locus">BN118_0916</name>
</gene>
<dbReference type="eggNOG" id="COG1250">
    <property type="taxonomic scope" value="Bacteria"/>
</dbReference>
<feature type="domain" description="3-hydroxyacyl-CoA dehydrogenase C-terminal" evidence="3">
    <location>
        <begin position="185"/>
        <end position="248"/>
    </location>
</feature>
<keyword evidence="6" id="KW-1185">Reference proteome</keyword>
<dbReference type="PANTHER" id="PTHR48075:SF1">
    <property type="entry name" value="LAMBDA-CRYSTALLIN HOMOLOG"/>
    <property type="match status" value="1"/>
</dbReference>
<dbReference type="InterPro" id="IPR006180">
    <property type="entry name" value="3-OHacyl-CoA_DH_CS"/>
</dbReference>
<evidence type="ECO:0000313" key="6">
    <source>
        <dbReference type="Proteomes" id="UP000005250"/>
    </source>
</evidence>
<evidence type="ECO:0000259" key="3">
    <source>
        <dbReference type="Pfam" id="PF00725"/>
    </source>
</evidence>
<dbReference type="SUPFAM" id="SSF48179">
    <property type="entry name" value="6-phosphogluconate dehydrogenase C-terminal domain-like"/>
    <property type="match status" value="1"/>
</dbReference>
<comment type="similarity">
    <text evidence="1">Belongs to the 3-hydroxyacyl-CoA dehydrogenase family.</text>
</comment>
<evidence type="ECO:0000313" key="5">
    <source>
        <dbReference type="EMBL" id="CCJ62341.1"/>
    </source>
</evidence>
<evidence type="ECO:0000259" key="4">
    <source>
        <dbReference type="Pfam" id="PF02737"/>
    </source>
</evidence>
<protein>
    <submittedName>
        <fullName evidence="5">3-hydroxyacyl-CoA dehydrogenase</fullName>
    </submittedName>
</protein>
<dbReference type="SMR" id="A0A0T7CLG1"/>
<dbReference type="Gene3D" id="1.10.1040.10">
    <property type="entry name" value="N-(1-d-carboxylethyl)-l-norvaline Dehydrogenase, domain 2"/>
    <property type="match status" value="1"/>
</dbReference>
<dbReference type="KEGG" id="bper:BN118_0916"/>
<dbReference type="Proteomes" id="UP000005250">
    <property type="component" value="Chromosome"/>
</dbReference>
<accession>A0A0T7CLG1</accession>
<name>A0A0T7CLG1_BORP1</name>
<dbReference type="PROSITE" id="PS00067">
    <property type="entry name" value="3HCDH"/>
    <property type="match status" value="1"/>
</dbReference>
<dbReference type="EMBL" id="HE965805">
    <property type="protein sequence ID" value="CCJ62341.1"/>
    <property type="molecule type" value="Genomic_DNA"/>
</dbReference>
<dbReference type="GO" id="GO:0006631">
    <property type="term" value="P:fatty acid metabolic process"/>
    <property type="evidence" value="ECO:0007669"/>
    <property type="project" value="InterPro"/>
</dbReference>
<evidence type="ECO:0000256" key="2">
    <source>
        <dbReference type="ARBA" id="ARBA00023002"/>
    </source>
</evidence>
<dbReference type="InterPro" id="IPR006108">
    <property type="entry name" value="3HC_DH_C"/>
</dbReference>
<dbReference type="InterPro" id="IPR008927">
    <property type="entry name" value="6-PGluconate_DH-like_C_sf"/>
</dbReference>
<reference evidence="5 6" key="1">
    <citation type="journal article" date="2012" name="BMC Genomics">
        <title>Comparative genomics of the classical Bordetella subspecies: the evolution and exchange of virulence-associated diversity amongst closely related pathogens.</title>
        <authorList>
            <person name="Park J."/>
            <person name="Zhang Y."/>
            <person name="Buboltz A.M."/>
            <person name="Zhang X."/>
            <person name="Schuster S.C."/>
            <person name="Ahuja U."/>
            <person name="Liu M."/>
            <person name="Miller J.F."/>
            <person name="Sebaihia M."/>
            <person name="Bentley S.D."/>
            <person name="Parkhill J."/>
            <person name="Harvill E.T."/>
        </authorList>
    </citation>
    <scope>NUCLEOTIDE SEQUENCE [LARGE SCALE GENOMIC DNA]</scope>
    <source>
        <strain evidence="6">ATCC 9797 / DSM 5571 / CCUG 30873 / LMG 14455 / NCTC 10739 / 18323</strain>
    </source>
</reference>
<evidence type="ECO:0000256" key="1">
    <source>
        <dbReference type="ARBA" id="ARBA00009463"/>
    </source>
</evidence>
<dbReference type="AlphaFoldDB" id="A0A0T7CLG1"/>
<dbReference type="PANTHER" id="PTHR48075">
    <property type="entry name" value="3-HYDROXYACYL-COA DEHYDROGENASE FAMILY PROTEIN"/>
    <property type="match status" value="1"/>
</dbReference>
<dbReference type="Pfam" id="PF00725">
    <property type="entry name" value="3HCDH"/>
    <property type="match status" value="1"/>
</dbReference>
<dbReference type="Gene3D" id="3.40.50.720">
    <property type="entry name" value="NAD(P)-binding Rossmann-like Domain"/>
    <property type="match status" value="1"/>
</dbReference>
<dbReference type="GO" id="GO:0070403">
    <property type="term" value="F:NAD+ binding"/>
    <property type="evidence" value="ECO:0007669"/>
    <property type="project" value="InterPro"/>
</dbReference>
<dbReference type="InterPro" id="IPR006176">
    <property type="entry name" value="3-OHacyl-CoA_DH_NAD-bd"/>
</dbReference>
<sequence>MNHVAVIGGGIIGASWAIVFARRGLEVTIVERDAACLAGLPARLAGMIERSASLLRAGEQPGDVAARIGATDALAAAVGRADYVQEAVSENLAFKRTLFAELDALAPGHALLASSTSTYGASQFTEALAGRARCLVAHPMTPPHLSPVVEMAASAWTDPQALAGAETFMRSLGQHPVRIRKEIPGFVLNRLQGALLMEMFRVIADDVISPADADALISQGLGLRWATLGPLEGVDLNAPGGIADYLQRYGHIFNDMAAGQGLPAPVDAELISALDGAMRAALPLERLEAKRGWRDRAIAGVRVALHDYTGEKP</sequence>
<dbReference type="GO" id="GO:0050104">
    <property type="term" value="F:L-gulonate 3-dehydrogenase activity"/>
    <property type="evidence" value="ECO:0007669"/>
    <property type="project" value="TreeGrafter"/>
</dbReference>
<organism evidence="5 6">
    <name type="scientific">Bordetella pertussis (strain ATCC 9797 / DSM 5571 / CCUG 30873 / LMG 14455 / NCTC 10739 / 18323)</name>
    <dbReference type="NCBI Taxonomy" id="568706"/>
    <lineage>
        <taxon>Bacteria</taxon>
        <taxon>Pseudomonadati</taxon>
        <taxon>Pseudomonadota</taxon>
        <taxon>Betaproteobacteria</taxon>
        <taxon>Burkholderiales</taxon>
        <taxon>Alcaligenaceae</taxon>
        <taxon>Bordetella</taxon>
    </lineage>
</organism>
<dbReference type="HOGENOM" id="CLU_009834_0_0_4"/>
<dbReference type="SUPFAM" id="SSF51735">
    <property type="entry name" value="NAD(P)-binding Rossmann-fold domains"/>
    <property type="match status" value="1"/>
</dbReference>
<dbReference type="Pfam" id="PF02737">
    <property type="entry name" value="3HCDH_N"/>
    <property type="match status" value="1"/>
</dbReference>
<dbReference type="NCBIfam" id="NF004783">
    <property type="entry name" value="PRK06129.1"/>
    <property type="match status" value="1"/>
</dbReference>
<dbReference type="InterPro" id="IPR013328">
    <property type="entry name" value="6PGD_dom2"/>
</dbReference>
<dbReference type="GeneID" id="69601701"/>
<proteinExistence type="inferred from homology"/>
<keyword evidence="2" id="KW-0560">Oxidoreductase</keyword>
<dbReference type="InterPro" id="IPR036291">
    <property type="entry name" value="NAD(P)-bd_dom_sf"/>
</dbReference>
<feature type="domain" description="3-hydroxyacyl-CoA dehydrogenase NAD binding" evidence="4">
    <location>
        <begin position="3"/>
        <end position="181"/>
    </location>
</feature>